<dbReference type="Proteomes" id="UP000279089">
    <property type="component" value="Unassembled WGS sequence"/>
</dbReference>
<organism evidence="2 3">
    <name type="scientific">Chitinophaga barathri</name>
    <dbReference type="NCBI Taxonomy" id="1647451"/>
    <lineage>
        <taxon>Bacteria</taxon>
        <taxon>Pseudomonadati</taxon>
        <taxon>Bacteroidota</taxon>
        <taxon>Chitinophagia</taxon>
        <taxon>Chitinophagales</taxon>
        <taxon>Chitinophagaceae</taxon>
        <taxon>Chitinophaga</taxon>
    </lineage>
</organism>
<dbReference type="SUPFAM" id="SSF54593">
    <property type="entry name" value="Glyoxalase/Bleomycin resistance protein/Dihydroxybiphenyl dioxygenase"/>
    <property type="match status" value="1"/>
</dbReference>
<evidence type="ECO:0000259" key="1">
    <source>
        <dbReference type="PROSITE" id="PS51819"/>
    </source>
</evidence>
<feature type="domain" description="VOC" evidence="1">
    <location>
        <begin position="4"/>
        <end position="126"/>
    </location>
</feature>
<dbReference type="PANTHER" id="PTHR36437">
    <property type="entry name" value="GLYOXALASE/BLEOMYCIN RESISTANCE PROTEIN/DIOXYGENASE"/>
    <property type="match status" value="1"/>
</dbReference>
<comment type="caution">
    <text evidence="2">The sequence shown here is derived from an EMBL/GenBank/DDBJ whole genome shotgun (WGS) entry which is preliminary data.</text>
</comment>
<protein>
    <submittedName>
        <fullName evidence="2">Bleomycin resistance protein</fullName>
    </submittedName>
</protein>
<evidence type="ECO:0000313" key="3">
    <source>
        <dbReference type="Proteomes" id="UP000279089"/>
    </source>
</evidence>
<dbReference type="PROSITE" id="PS51819">
    <property type="entry name" value="VOC"/>
    <property type="match status" value="1"/>
</dbReference>
<sequence>MNITLGRVVILVEDYDAALLFYEKTLGAKKIVDYTVGNQRFLHIGFSGGGAGIWFLAADGPEQQSLIGNQTHQQPTLVMYTDEFENLHERLRKNGVTINRPPVYGPDSWYLHFLDLYGNEIVLVQPIR</sequence>
<evidence type="ECO:0000313" key="2">
    <source>
        <dbReference type="EMBL" id="RPD38020.1"/>
    </source>
</evidence>
<keyword evidence="3" id="KW-1185">Reference proteome</keyword>
<dbReference type="PANTHER" id="PTHR36437:SF2">
    <property type="entry name" value="GLYOXALASE_BLEOMYCIN RESISTANCE PROTEIN_DIOXYGENASE"/>
    <property type="match status" value="1"/>
</dbReference>
<dbReference type="Pfam" id="PF00903">
    <property type="entry name" value="Glyoxalase"/>
    <property type="match status" value="1"/>
</dbReference>
<gene>
    <name evidence="2" type="ORF">EG028_27310</name>
</gene>
<accession>A0A3N4MD74</accession>
<reference evidence="3" key="1">
    <citation type="submission" date="2018-11" db="EMBL/GenBank/DDBJ databases">
        <title>Chitinophaga lutea sp.nov., isolate from arsenic contaminated soil.</title>
        <authorList>
            <person name="Zong Y."/>
        </authorList>
    </citation>
    <scope>NUCLEOTIDE SEQUENCE [LARGE SCALE GENOMIC DNA]</scope>
    <source>
        <strain evidence="3">YLT18</strain>
    </source>
</reference>
<dbReference type="OrthoDB" id="9794917at2"/>
<dbReference type="InterPro" id="IPR004360">
    <property type="entry name" value="Glyas_Fos-R_dOase_dom"/>
</dbReference>
<dbReference type="RefSeq" id="WP_120519396.1">
    <property type="nucleotide sequence ID" value="NZ_QXZY01000019.1"/>
</dbReference>
<dbReference type="Gene3D" id="3.10.180.10">
    <property type="entry name" value="2,3-Dihydroxybiphenyl 1,2-Dioxygenase, domain 1"/>
    <property type="match status" value="1"/>
</dbReference>
<dbReference type="EMBL" id="RMBX01000020">
    <property type="protein sequence ID" value="RPD38020.1"/>
    <property type="molecule type" value="Genomic_DNA"/>
</dbReference>
<name>A0A3N4MD74_9BACT</name>
<proteinExistence type="predicted"/>
<dbReference type="InterPro" id="IPR029068">
    <property type="entry name" value="Glyas_Bleomycin-R_OHBP_Dase"/>
</dbReference>
<dbReference type="AlphaFoldDB" id="A0A3N4MD74"/>
<dbReference type="InterPro" id="IPR037523">
    <property type="entry name" value="VOC_core"/>
</dbReference>